<evidence type="ECO:0000259" key="1">
    <source>
        <dbReference type="PROSITE" id="PS50177"/>
    </source>
</evidence>
<name>A0A6G1IBH8_9PEZI</name>
<dbReference type="InterPro" id="IPR032710">
    <property type="entry name" value="NTF2-like_dom_sf"/>
</dbReference>
<proteinExistence type="predicted"/>
<sequence>MVDYDVEKGADEATTSFADAYHSALNGSKDTITTFYVRKNTDPSGKLVPEILWNGALFTDPEEFTKMIKSGMPTNHRFTVQTVDCHILKENYHPDPPDRKLKPEKNMSILAMISGNLRLGDSNSTERIEFNQTVVLVPNLDKLLGVGAGVRGLGLSKRAWLIESQIFRYVVIPESAATAALASMEVE</sequence>
<keyword evidence="3" id="KW-1185">Reference proteome</keyword>
<organism evidence="2 3">
    <name type="scientific">Trichodelitschia bisporula</name>
    <dbReference type="NCBI Taxonomy" id="703511"/>
    <lineage>
        <taxon>Eukaryota</taxon>
        <taxon>Fungi</taxon>
        <taxon>Dikarya</taxon>
        <taxon>Ascomycota</taxon>
        <taxon>Pezizomycotina</taxon>
        <taxon>Dothideomycetes</taxon>
        <taxon>Dothideomycetes incertae sedis</taxon>
        <taxon>Phaeotrichales</taxon>
        <taxon>Phaeotrichaceae</taxon>
        <taxon>Trichodelitschia</taxon>
    </lineage>
</organism>
<dbReference type="PROSITE" id="PS50177">
    <property type="entry name" value="NTF2_DOMAIN"/>
    <property type="match status" value="1"/>
</dbReference>
<dbReference type="EMBL" id="ML996687">
    <property type="protein sequence ID" value="KAF2405551.1"/>
    <property type="molecule type" value="Genomic_DNA"/>
</dbReference>
<dbReference type="PANTHER" id="PTHR12612">
    <property type="entry name" value="NUCLEAR TRANSPORT FACTOR 2"/>
    <property type="match status" value="1"/>
</dbReference>
<dbReference type="Proteomes" id="UP000799640">
    <property type="component" value="Unassembled WGS sequence"/>
</dbReference>
<evidence type="ECO:0000313" key="2">
    <source>
        <dbReference type="EMBL" id="KAF2405551.1"/>
    </source>
</evidence>
<dbReference type="InterPro" id="IPR045875">
    <property type="entry name" value="NTF2"/>
</dbReference>
<dbReference type="AlphaFoldDB" id="A0A6G1IBH8"/>
<dbReference type="Gene3D" id="3.10.450.50">
    <property type="match status" value="1"/>
</dbReference>
<dbReference type="OrthoDB" id="25408at2759"/>
<protein>
    <recommendedName>
        <fullName evidence="1">NTF2 domain-containing protein</fullName>
    </recommendedName>
</protein>
<dbReference type="InterPro" id="IPR018222">
    <property type="entry name" value="Nuclear_transport_factor_2_euk"/>
</dbReference>
<dbReference type="SUPFAM" id="SSF54427">
    <property type="entry name" value="NTF2-like"/>
    <property type="match status" value="1"/>
</dbReference>
<accession>A0A6G1IBH8</accession>
<feature type="domain" description="NTF2" evidence="1">
    <location>
        <begin position="13"/>
        <end position="169"/>
    </location>
</feature>
<reference evidence="2" key="1">
    <citation type="journal article" date="2020" name="Stud. Mycol.">
        <title>101 Dothideomycetes genomes: a test case for predicting lifestyles and emergence of pathogens.</title>
        <authorList>
            <person name="Haridas S."/>
            <person name="Albert R."/>
            <person name="Binder M."/>
            <person name="Bloem J."/>
            <person name="Labutti K."/>
            <person name="Salamov A."/>
            <person name="Andreopoulos B."/>
            <person name="Baker S."/>
            <person name="Barry K."/>
            <person name="Bills G."/>
            <person name="Bluhm B."/>
            <person name="Cannon C."/>
            <person name="Castanera R."/>
            <person name="Culley D."/>
            <person name="Daum C."/>
            <person name="Ezra D."/>
            <person name="Gonzalez J."/>
            <person name="Henrissat B."/>
            <person name="Kuo A."/>
            <person name="Liang C."/>
            <person name="Lipzen A."/>
            <person name="Lutzoni F."/>
            <person name="Magnuson J."/>
            <person name="Mondo S."/>
            <person name="Nolan M."/>
            <person name="Ohm R."/>
            <person name="Pangilinan J."/>
            <person name="Park H.-J."/>
            <person name="Ramirez L."/>
            <person name="Alfaro M."/>
            <person name="Sun H."/>
            <person name="Tritt A."/>
            <person name="Yoshinaga Y."/>
            <person name="Zwiers L.-H."/>
            <person name="Turgeon B."/>
            <person name="Goodwin S."/>
            <person name="Spatafora J."/>
            <person name="Crous P."/>
            <person name="Grigoriev I."/>
        </authorList>
    </citation>
    <scope>NUCLEOTIDE SEQUENCE</scope>
    <source>
        <strain evidence="2">CBS 262.69</strain>
    </source>
</reference>
<evidence type="ECO:0000313" key="3">
    <source>
        <dbReference type="Proteomes" id="UP000799640"/>
    </source>
</evidence>
<dbReference type="GO" id="GO:0006913">
    <property type="term" value="P:nucleocytoplasmic transport"/>
    <property type="evidence" value="ECO:0007669"/>
    <property type="project" value="InterPro"/>
</dbReference>
<gene>
    <name evidence="2" type="ORF">EJ06DRAFT_518495</name>
</gene>